<keyword evidence="2" id="KW-1185">Reference proteome</keyword>
<organism evidence="1 2">
    <name type="scientific">Mesorhizobium shonense</name>
    <dbReference type="NCBI Taxonomy" id="1209948"/>
    <lineage>
        <taxon>Bacteria</taxon>
        <taxon>Pseudomonadati</taxon>
        <taxon>Pseudomonadota</taxon>
        <taxon>Alphaproteobacteria</taxon>
        <taxon>Hyphomicrobiales</taxon>
        <taxon>Phyllobacteriaceae</taxon>
        <taxon>Mesorhizobium</taxon>
    </lineage>
</organism>
<evidence type="ECO:0000313" key="1">
    <source>
        <dbReference type="EMBL" id="MET3597952.1"/>
    </source>
</evidence>
<dbReference type="Proteomes" id="UP001549036">
    <property type="component" value="Unassembled WGS sequence"/>
</dbReference>
<evidence type="ECO:0008006" key="3">
    <source>
        <dbReference type="Google" id="ProtNLM"/>
    </source>
</evidence>
<gene>
    <name evidence="1" type="ORF">ABID26_007379</name>
</gene>
<reference evidence="1 2" key="1">
    <citation type="submission" date="2024-06" db="EMBL/GenBank/DDBJ databases">
        <title>Genomic Encyclopedia of Type Strains, Phase IV (KMG-IV): sequencing the most valuable type-strain genomes for metagenomic binning, comparative biology and taxonomic classification.</title>
        <authorList>
            <person name="Goeker M."/>
        </authorList>
    </citation>
    <scope>NUCLEOTIDE SEQUENCE [LARGE SCALE GENOMIC DNA]</scope>
    <source>
        <strain evidence="1 2">DSM 29846</strain>
    </source>
</reference>
<proteinExistence type="predicted"/>
<comment type="caution">
    <text evidence="1">The sequence shown here is derived from an EMBL/GenBank/DDBJ whole genome shotgun (WGS) entry which is preliminary data.</text>
</comment>
<dbReference type="EMBL" id="JBEPLM010000035">
    <property type="protein sequence ID" value="MET3597952.1"/>
    <property type="molecule type" value="Genomic_DNA"/>
</dbReference>
<accession>A0ABV2I6M4</accession>
<sequence>MRGDPLWPAGHLPLKGGDYRFSAFANFLCKKQKPGVSAGFCLAKSAISIQLPSIASAMRAMAC</sequence>
<evidence type="ECO:0000313" key="2">
    <source>
        <dbReference type="Proteomes" id="UP001549036"/>
    </source>
</evidence>
<name>A0ABV2I6M4_9HYPH</name>
<protein>
    <recommendedName>
        <fullName evidence="3">Lytic murein transglycosylase</fullName>
    </recommendedName>
</protein>